<protein>
    <submittedName>
        <fullName evidence="3">Uncharacterized protein</fullName>
    </submittedName>
</protein>
<feature type="transmembrane region" description="Helical" evidence="1">
    <location>
        <begin position="121"/>
        <end position="143"/>
    </location>
</feature>
<sequence length="156" mass="17631">MVGQLSKVKDAALKLYQPYKEDFEGIKPIENEESINQTFLNQILEKFLESFKNDSKVDDKTMSNAISIWKYFISTFEIPSTTECTCVSKISGKTTRSHSFPKIPTPVRRKRANGCPTQKRHICIIGSALGLILAVIILFILWAKGLIPPHISLFNN</sequence>
<evidence type="ECO:0000256" key="1">
    <source>
        <dbReference type="SAM" id="Phobius"/>
    </source>
</evidence>
<evidence type="ECO:0000313" key="2">
    <source>
        <dbReference type="Proteomes" id="UP000887561"/>
    </source>
</evidence>
<organism evidence="2 3">
    <name type="scientific">Meloidogyne javanica</name>
    <name type="common">Root-knot nematode worm</name>
    <dbReference type="NCBI Taxonomy" id="6303"/>
    <lineage>
        <taxon>Eukaryota</taxon>
        <taxon>Metazoa</taxon>
        <taxon>Ecdysozoa</taxon>
        <taxon>Nematoda</taxon>
        <taxon>Chromadorea</taxon>
        <taxon>Rhabditida</taxon>
        <taxon>Tylenchina</taxon>
        <taxon>Tylenchomorpha</taxon>
        <taxon>Tylenchoidea</taxon>
        <taxon>Meloidogynidae</taxon>
        <taxon>Meloidogyninae</taxon>
        <taxon>Meloidogyne</taxon>
        <taxon>Meloidogyne incognita group</taxon>
    </lineage>
</organism>
<keyword evidence="1" id="KW-0472">Membrane</keyword>
<accession>A0A915LYZ3</accession>
<dbReference type="AlphaFoldDB" id="A0A915LYZ3"/>
<proteinExistence type="predicted"/>
<reference evidence="3" key="1">
    <citation type="submission" date="2022-11" db="UniProtKB">
        <authorList>
            <consortium name="WormBaseParasite"/>
        </authorList>
    </citation>
    <scope>IDENTIFICATION</scope>
</reference>
<dbReference type="Proteomes" id="UP000887561">
    <property type="component" value="Unplaced"/>
</dbReference>
<name>A0A915LYZ3_MELJA</name>
<keyword evidence="1" id="KW-1133">Transmembrane helix</keyword>
<keyword evidence="2" id="KW-1185">Reference proteome</keyword>
<dbReference type="WBParaSite" id="scaffold2167_cov208.g4367">
    <property type="protein sequence ID" value="scaffold2167_cov208.g4367"/>
    <property type="gene ID" value="scaffold2167_cov208.g4367"/>
</dbReference>
<evidence type="ECO:0000313" key="3">
    <source>
        <dbReference type="WBParaSite" id="scaffold2167_cov208.g4367"/>
    </source>
</evidence>
<keyword evidence="1" id="KW-0812">Transmembrane</keyword>